<protein>
    <submittedName>
        <fullName evidence="2">Uncharacterized protein</fullName>
    </submittedName>
</protein>
<evidence type="ECO:0000313" key="2">
    <source>
        <dbReference type="EMBL" id="KAK9020399.1"/>
    </source>
</evidence>
<reference evidence="2 3" key="1">
    <citation type="journal article" date="2024" name="G3 (Bethesda)">
        <title>Genome assembly of Hibiscus sabdariffa L. provides insights into metabolisms of medicinal natural products.</title>
        <authorList>
            <person name="Kim T."/>
        </authorList>
    </citation>
    <scope>NUCLEOTIDE SEQUENCE [LARGE SCALE GENOMIC DNA]</scope>
    <source>
        <strain evidence="2">TK-2024</strain>
        <tissue evidence="2">Old leaves</tissue>
    </source>
</reference>
<evidence type="ECO:0000313" key="3">
    <source>
        <dbReference type="Proteomes" id="UP001396334"/>
    </source>
</evidence>
<feature type="compositionally biased region" description="Polar residues" evidence="1">
    <location>
        <begin position="179"/>
        <end position="210"/>
    </location>
</feature>
<organism evidence="2 3">
    <name type="scientific">Hibiscus sabdariffa</name>
    <name type="common">roselle</name>
    <dbReference type="NCBI Taxonomy" id="183260"/>
    <lineage>
        <taxon>Eukaryota</taxon>
        <taxon>Viridiplantae</taxon>
        <taxon>Streptophyta</taxon>
        <taxon>Embryophyta</taxon>
        <taxon>Tracheophyta</taxon>
        <taxon>Spermatophyta</taxon>
        <taxon>Magnoliopsida</taxon>
        <taxon>eudicotyledons</taxon>
        <taxon>Gunneridae</taxon>
        <taxon>Pentapetalae</taxon>
        <taxon>rosids</taxon>
        <taxon>malvids</taxon>
        <taxon>Malvales</taxon>
        <taxon>Malvaceae</taxon>
        <taxon>Malvoideae</taxon>
        <taxon>Hibiscus</taxon>
    </lineage>
</organism>
<feature type="region of interest" description="Disordered" evidence="1">
    <location>
        <begin position="175"/>
        <end position="210"/>
    </location>
</feature>
<gene>
    <name evidence="2" type="ORF">V6N11_010423</name>
</gene>
<proteinExistence type="predicted"/>
<keyword evidence="3" id="KW-1185">Reference proteome</keyword>
<dbReference type="Proteomes" id="UP001396334">
    <property type="component" value="Unassembled WGS sequence"/>
</dbReference>
<feature type="region of interest" description="Disordered" evidence="1">
    <location>
        <begin position="1"/>
        <end position="27"/>
    </location>
</feature>
<feature type="compositionally biased region" description="Acidic residues" evidence="1">
    <location>
        <begin position="18"/>
        <end position="27"/>
    </location>
</feature>
<comment type="caution">
    <text evidence="2">The sequence shown here is derived from an EMBL/GenBank/DDBJ whole genome shotgun (WGS) entry which is preliminary data.</text>
</comment>
<evidence type="ECO:0000256" key="1">
    <source>
        <dbReference type="SAM" id="MobiDB-lite"/>
    </source>
</evidence>
<name>A0ABR2S5D4_9ROSI</name>
<dbReference type="EMBL" id="JBBPBN010000016">
    <property type="protein sequence ID" value="KAK9020399.1"/>
    <property type="molecule type" value="Genomic_DNA"/>
</dbReference>
<sequence length="210" mass="22475">MAMATGESWCEQGSVGSDNDDIEGGDEAEGVFRENPLFVDKSPAKAVGFHDDQRGSRGMGDVEVGLILRVEASEWRVWDVDAVVEFESGTQVRSGLEMQLGQLGENAGGEGPLTVVEGEWDSNSIQQNQVVLFKSNILGESVAEDNEKESVSIHEKEVSSTECQFSNSKIPQPTVVLTGPNTGSQQLIIGPNTGSQQLITGPNKGLQQLP</sequence>
<accession>A0ABR2S5D4</accession>